<dbReference type="Pfam" id="PF00884">
    <property type="entry name" value="Sulfatase"/>
    <property type="match status" value="1"/>
</dbReference>
<evidence type="ECO:0000256" key="1">
    <source>
        <dbReference type="ARBA" id="ARBA00001913"/>
    </source>
</evidence>
<organism evidence="8 9">
    <name type="scientific">Armadillidium nasatum</name>
    <dbReference type="NCBI Taxonomy" id="96803"/>
    <lineage>
        <taxon>Eukaryota</taxon>
        <taxon>Metazoa</taxon>
        <taxon>Ecdysozoa</taxon>
        <taxon>Arthropoda</taxon>
        <taxon>Crustacea</taxon>
        <taxon>Multicrustacea</taxon>
        <taxon>Malacostraca</taxon>
        <taxon>Eumalacostraca</taxon>
        <taxon>Peracarida</taxon>
        <taxon>Isopoda</taxon>
        <taxon>Oniscidea</taxon>
        <taxon>Crinocheta</taxon>
        <taxon>Armadillidiidae</taxon>
        <taxon>Armadillidium</taxon>
    </lineage>
</organism>
<evidence type="ECO:0000256" key="4">
    <source>
        <dbReference type="ARBA" id="ARBA00022801"/>
    </source>
</evidence>
<dbReference type="AlphaFoldDB" id="A0A5N5SU76"/>
<feature type="domain" description="Sulfatase N-terminal" evidence="7">
    <location>
        <begin position="99"/>
        <end position="259"/>
    </location>
</feature>
<protein>
    <submittedName>
        <fullName evidence="8">Iduronate 2-sulfatase</fullName>
    </submittedName>
</protein>
<evidence type="ECO:0000256" key="3">
    <source>
        <dbReference type="ARBA" id="ARBA00022723"/>
    </source>
</evidence>
<dbReference type="InterPro" id="IPR000917">
    <property type="entry name" value="Sulfatase_N"/>
</dbReference>
<dbReference type="GO" id="GO:0046872">
    <property type="term" value="F:metal ion binding"/>
    <property type="evidence" value="ECO:0007669"/>
    <property type="project" value="UniProtKB-KW"/>
</dbReference>
<dbReference type="InterPro" id="IPR017850">
    <property type="entry name" value="Alkaline_phosphatase_core_sf"/>
</dbReference>
<proteinExistence type="inferred from homology"/>
<keyword evidence="3" id="KW-0479">Metal-binding</keyword>
<feature type="region of interest" description="Disordered" evidence="5">
    <location>
        <begin position="363"/>
        <end position="393"/>
    </location>
</feature>
<evidence type="ECO:0000313" key="9">
    <source>
        <dbReference type="Proteomes" id="UP000326759"/>
    </source>
</evidence>
<feature type="chain" id="PRO_5024401700" evidence="6">
    <location>
        <begin position="17"/>
        <end position="470"/>
    </location>
</feature>
<name>A0A5N5SU76_9CRUS</name>
<dbReference type="OrthoDB" id="96314at2759"/>
<dbReference type="Gene3D" id="3.40.720.10">
    <property type="entry name" value="Alkaline Phosphatase, subunit A"/>
    <property type="match status" value="3"/>
</dbReference>
<evidence type="ECO:0000313" key="8">
    <source>
        <dbReference type="EMBL" id="KAB7497465.1"/>
    </source>
</evidence>
<keyword evidence="9" id="KW-1185">Reference proteome</keyword>
<dbReference type="GO" id="GO:0005737">
    <property type="term" value="C:cytoplasm"/>
    <property type="evidence" value="ECO:0007669"/>
    <property type="project" value="TreeGrafter"/>
</dbReference>
<keyword evidence="4" id="KW-0378">Hydrolase</keyword>
<evidence type="ECO:0000259" key="7">
    <source>
        <dbReference type="Pfam" id="PF00884"/>
    </source>
</evidence>
<sequence>MFQIFLLLFVSTVVFSDNLETDSCDGLPKPNVLLLIVDDLRPTINSFGDSFAITPNIDEIAQNGVIFTKAFSQVEEQPEGTLPDIQSTNFALNWLRKRYEKSVNFIKVQNKPFLLAVGFHKPHIPLKFPQEFLNLYPLEKVPLPSNRFRPKGLPLVAWNPWNDLRRRDDISSLNVSFPFGPIPDFYSKYIRQGYYAATSYTDSLIGPIVALTKQLFPNTIIVFMADHGWSLGEHQEWSKFSNYDVATKVPLIISLPSKKWFSSQNMIKTLKEIERKSISSSYFKKFVQRFKMNVSNSRNFTYKRQQRFNDVTELLDVFPTLVDLAGLSALPKCPPNSFNTSLCTEGESLYCILNKKVSRKSETKKIPDCPRKTTAYSQYPRPGVHPTVKPDSDQPRLNETKIMGYSVRTKRFRYTSWIKFNHTTFDVDFSKVYGEELYDHKYDDEENVNLIPFRKRLLARMRKLLRIIFK</sequence>
<comment type="caution">
    <text evidence="8">The sequence shown here is derived from an EMBL/GenBank/DDBJ whole genome shotgun (WGS) entry which is preliminary data.</text>
</comment>
<dbReference type="PANTHER" id="PTHR45953">
    <property type="entry name" value="IDURONATE 2-SULFATASE"/>
    <property type="match status" value="1"/>
</dbReference>
<dbReference type="Proteomes" id="UP000326759">
    <property type="component" value="Unassembled WGS sequence"/>
</dbReference>
<evidence type="ECO:0000256" key="5">
    <source>
        <dbReference type="SAM" id="MobiDB-lite"/>
    </source>
</evidence>
<dbReference type="GO" id="GO:0004423">
    <property type="term" value="F:iduronate-2-sulfatase activity"/>
    <property type="evidence" value="ECO:0007669"/>
    <property type="project" value="TreeGrafter"/>
</dbReference>
<reference evidence="8 9" key="1">
    <citation type="journal article" date="2019" name="PLoS Biol.">
        <title>Sex chromosomes control vertical transmission of feminizing Wolbachia symbionts in an isopod.</title>
        <authorList>
            <person name="Becking T."/>
            <person name="Chebbi M.A."/>
            <person name="Giraud I."/>
            <person name="Moumen B."/>
            <person name="Laverre T."/>
            <person name="Caubet Y."/>
            <person name="Peccoud J."/>
            <person name="Gilbert C."/>
            <person name="Cordaux R."/>
        </authorList>
    </citation>
    <scope>NUCLEOTIDE SEQUENCE [LARGE SCALE GENOMIC DNA]</scope>
    <source>
        <strain evidence="8">ANa2</strain>
        <tissue evidence="8">Whole body excluding digestive tract and cuticle</tissue>
    </source>
</reference>
<accession>A0A5N5SU76</accession>
<comment type="cofactor">
    <cofactor evidence="1">
        <name>Ca(2+)</name>
        <dbReference type="ChEBI" id="CHEBI:29108"/>
    </cofactor>
</comment>
<dbReference type="PANTHER" id="PTHR45953:SF1">
    <property type="entry name" value="IDURONATE 2-SULFATASE"/>
    <property type="match status" value="1"/>
</dbReference>
<evidence type="ECO:0000256" key="2">
    <source>
        <dbReference type="ARBA" id="ARBA00008779"/>
    </source>
</evidence>
<keyword evidence="6" id="KW-0732">Signal</keyword>
<dbReference type="SUPFAM" id="SSF53649">
    <property type="entry name" value="Alkaline phosphatase-like"/>
    <property type="match status" value="1"/>
</dbReference>
<feature type="signal peptide" evidence="6">
    <location>
        <begin position="1"/>
        <end position="16"/>
    </location>
</feature>
<dbReference type="EMBL" id="SEYY01020254">
    <property type="protein sequence ID" value="KAB7497465.1"/>
    <property type="molecule type" value="Genomic_DNA"/>
</dbReference>
<evidence type="ECO:0000256" key="6">
    <source>
        <dbReference type="SAM" id="SignalP"/>
    </source>
</evidence>
<gene>
    <name evidence="8" type="primary">IDS</name>
    <name evidence="8" type="ORF">Anas_05815</name>
</gene>
<comment type="similarity">
    <text evidence="2">Belongs to the sulfatase family.</text>
</comment>